<evidence type="ECO:0000259" key="3">
    <source>
        <dbReference type="Pfam" id="PF00206"/>
    </source>
</evidence>
<evidence type="ECO:0000313" key="4">
    <source>
        <dbReference type="EMBL" id="AZN73063.1"/>
    </source>
</evidence>
<comment type="similarity">
    <text evidence="1">Belongs to the class-II fumarase/aspartase family.</text>
</comment>
<dbReference type="NCBIfam" id="TIGR02426">
    <property type="entry name" value="protocat_pcaB"/>
    <property type="match status" value="1"/>
</dbReference>
<dbReference type="InterPro" id="IPR008948">
    <property type="entry name" value="L-Aspartase-like"/>
</dbReference>
<dbReference type="PRINTS" id="PR00149">
    <property type="entry name" value="FUMRATELYASE"/>
</dbReference>
<dbReference type="Gene3D" id="1.20.200.10">
    <property type="entry name" value="Fumarase/aspartase (Central domain)"/>
    <property type="match status" value="1"/>
</dbReference>
<evidence type="ECO:0000256" key="1">
    <source>
        <dbReference type="ARBA" id="ARBA00034772"/>
    </source>
</evidence>
<protein>
    <recommendedName>
        <fullName evidence="2">3-carboxy-cis,cis-muconate cycloisomerase</fullName>
        <ecNumber evidence="2">5.5.1.2</ecNumber>
    </recommendedName>
</protein>
<dbReference type="EC" id="5.5.1.2" evidence="2"/>
<dbReference type="KEGG" id="abaw:D5400_18790"/>
<evidence type="ECO:0000256" key="2">
    <source>
        <dbReference type="NCBIfam" id="TIGR02426"/>
    </source>
</evidence>
<sequence length="354" mass="38088">MSLSLFEHPVLAAHFGDDALAAHFRLEAEISTMLTFEMALAEAEAHEGLIAPEAAAAIAKACEDFAPDFDALREGVARDGLIVPELIRELRKTVPEPHAAHLHFGATSQDVIDTSLVLRLKMVLPMLAARLENLIAALQDLDERFGHNHLIGRTRMQAAMPIPVGARLRAWMMPLSRALDELEDIGPELLQLQFGGAAGTLEKLGDDAAGVAARIGFLLDLDVPQTNWHTQRDSIARFANWLSLISGALGKIGQDIALMAQNEIGEIAMTGGGGSSAMPHKQNPVRAETLVALARFNATQLSGIHHALVHEQERSGAAWSLEWMILPQMVVAAGASTRLGAELFDAIERLGAAE</sequence>
<dbReference type="InterPro" id="IPR022761">
    <property type="entry name" value="Fumarate_lyase_N"/>
</dbReference>
<dbReference type="InterPro" id="IPR000362">
    <property type="entry name" value="Fumarate_lyase_fam"/>
</dbReference>
<dbReference type="GO" id="GO:0019619">
    <property type="term" value="P:3,4-dihydroxybenzoate catabolic process"/>
    <property type="evidence" value="ECO:0007669"/>
    <property type="project" value="InterPro"/>
</dbReference>
<dbReference type="SUPFAM" id="SSF48557">
    <property type="entry name" value="L-aspartase-like"/>
    <property type="match status" value="1"/>
</dbReference>
<keyword evidence="5" id="KW-1185">Reference proteome</keyword>
<dbReference type="Proteomes" id="UP000268192">
    <property type="component" value="Chromosome"/>
</dbReference>
<name>A0A3Q8XSK4_9HYPH</name>
<organism evidence="4 5">
    <name type="scientific">Georhizobium profundi</name>
    <dbReference type="NCBI Taxonomy" id="2341112"/>
    <lineage>
        <taxon>Bacteria</taxon>
        <taxon>Pseudomonadati</taxon>
        <taxon>Pseudomonadota</taxon>
        <taxon>Alphaproteobacteria</taxon>
        <taxon>Hyphomicrobiales</taxon>
        <taxon>Rhizobiaceae</taxon>
        <taxon>Georhizobium</taxon>
    </lineage>
</organism>
<dbReference type="AlphaFoldDB" id="A0A3Q8XSK4"/>
<dbReference type="Pfam" id="PF00206">
    <property type="entry name" value="Lyase_1"/>
    <property type="match status" value="1"/>
</dbReference>
<dbReference type="GO" id="GO:0047472">
    <property type="term" value="F:3-carboxy-cis,cis-muconate cycloisomerase activity"/>
    <property type="evidence" value="ECO:0007669"/>
    <property type="project" value="UniProtKB-UniRule"/>
</dbReference>
<accession>A0A3Q8XSK4</accession>
<dbReference type="EMBL" id="CP032509">
    <property type="protein sequence ID" value="AZN73063.1"/>
    <property type="molecule type" value="Genomic_DNA"/>
</dbReference>
<gene>
    <name evidence="4" type="ORF">D5400_18790</name>
</gene>
<keyword evidence="4" id="KW-0413">Isomerase</keyword>
<feature type="domain" description="Fumarate lyase N-terminal" evidence="3">
    <location>
        <begin position="21"/>
        <end position="292"/>
    </location>
</feature>
<dbReference type="NCBIfam" id="NF004631">
    <property type="entry name" value="PRK05975.1"/>
    <property type="match status" value="1"/>
</dbReference>
<dbReference type="PANTHER" id="PTHR43172:SF2">
    <property type="entry name" value="ADENYLOSUCCINATE LYASE C-TERMINAL DOMAIN-CONTAINING PROTEIN"/>
    <property type="match status" value="1"/>
</dbReference>
<evidence type="ECO:0000313" key="5">
    <source>
        <dbReference type="Proteomes" id="UP000268192"/>
    </source>
</evidence>
<proteinExistence type="inferred from homology"/>
<dbReference type="RefSeq" id="WP_126011593.1">
    <property type="nucleotide sequence ID" value="NZ_CP032509.1"/>
</dbReference>
<dbReference type="InterPro" id="IPR012789">
    <property type="entry name" value="Protocat_PcaB-like"/>
</dbReference>
<dbReference type="GO" id="GO:0016829">
    <property type="term" value="F:lyase activity"/>
    <property type="evidence" value="ECO:0007669"/>
    <property type="project" value="UniProtKB-ARBA"/>
</dbReference>
<dbReference type="PANTHER" id="PTHR43172">
    <property type="entry name" value="ADENYLOSUCCINATE LYASE"/>
    <property type="match status" value="1"/>
</dbReference>
<dbReference type="InterPro" id="IPR020557">
    <property type="entry name" value="Fumarate_lyase_CS"/>
</dbReference>
<reference evidence="4 5" key="1">
    <citation type="submission" date="2018-09" db="EMBL/GenBank/DDBJ databases">
        <title>Marinorhizobium profundi gen. nov., sp. nov., isolated from a deep-sea sediment sample from the New Britain Trench and proposal of Marinorhizobiaceae fam. nov. in the order Rhizobiales of the class Alphaproteobacteria.</title>
        <authorList>
            <person name="Cao J."/>
        </authorList>
    </citation>
    <scope>NUCLEOTIDE SEQUENCE [LARGE SCALE GENOMIC DNA]</scope>
    <source>
        <strain evidence="4 5">WS11</strain>
    </source>
</reference>
<dbReference type="PROSITE" id="PS00163">
    <property type="entry name" value="FUMARATE_LYASES"/>
    <property type="match status" value="1"/>
</dbReference>
<dbReference type="PRINTS" id="PR00145">
    <property type="entry name" value="ARGSUCLYASE"/>
</dbReference>
<dbReference type="OrthoDB" id="9768878at2"/>